<accession>A0A072PA64</accession>
<keyword evidence="5" id="KW-1185">Reference proteome</keyword>
<dbReference type="EMBL" id="AMGV01000005">
    <property type="protein sequence ID" value="KEF56741.1"/>
    <property type="molecule type" value="Genomic_DNA"/>
</dbReference>
<comment type="similarity">
    <text evidence="1">Belongs to the short-chain dehydrogenases/reductases (SDR) family.</text>
</comment>
<dbReference type="SUPFAM" id="SSF51735">
    <property type="entry name" value="NAD(P)-binding Rossmann-fold domains"/>
    <property type="match status" value="1"/>
</dbReference>
<dbReference type="OrthoDB" id="1669814at2759"/>
<dbReference type="PANTHER" id="PTHR24321:SF8">
    <property type="entry name" value="ESTRADIOL 17-BETA-DEHYDROGENASE 8-RELATED"/>
    <property type="match status" value="1"/>
</dbReference>
<comment type="caution">
    <text evidence="4">The sequence shown here is derived from an EMBL/GenBank/DDBJ whole genome shotgun (WGS) entry which is preliminary data.</text>
</comment>
<dbReference type="HOGENOM" id="CLU_010194_1_0_1"/>
<dbReference type="FunFam" id="3.40.50.720:FF:000084">
    <property type="entry name" value="Short-chain dehydrogenase reductase"/>
    <property type="match status" value="1"/>
</dbReference>
<proteinExistence type="inferred from homology"/>
<gene>
    <name evidence="4" type="ORF">A1O9_06931</name>
</gene>
<dbReference type="PRINTS" id="PR00081">
    <property type="entry name" value="GDHRDH"/>
</dbReference>
<evidence type="ECO:0000256" key="3">
    <source>
        <dbReference type="ARBA" id="ARBA00023002"/>
    </source>
</evidence>
<evidence type="ECO:0000313" key="4">
    <source>
        <dbReference type="EMBL" id="KEF56741.1"/>
    </source>
</evidence>
<dbReference type="GO" id="GO:0016491">
    <property type="term" value="F:oxidoreductase activity"/>
    <property type="evidence" value="ECO:0007669"/>
    <property type="project" value="UniProtKB-KW"/>
</dbReference>
<dbReference type="Gene3D" id="3.40.50.720">
    <property type="entry name" value="NAD(P)-binding Rossmann-like Domain"/>
    <property type="match status" value="1"/>
</dbReference>
<dbReference type="InterPro" id="IPR002347">
    <property type="entry name" value="SDR_fam"/>
</dbReference>
<organism evidence="4 5">
    <name type="scientific">Exophiala aquamarina CBS 119918</name>
    <dbReference type="NCBI Taxonomy" id="1182545"/>
    <lineage>
        <taxon>Eukaryota</taxon>
        <taxon>Fungi</taxon>
        <taxon>Dikarya</taxon>
        <taxon>Ascomycota</taxon>
        <taxon>Pezizomycotina</taxon>
        <taxon>Eurotiomycetes</taxon>
        <taxon>Chaetothyriomycetidae</taxon>
        <taxon>Chaetothyriales</taxon>
        <taxon>Herpotrichiellaceae</taxon>
        <taxon>Exophiala</taxon>
    </lineage>
</organism>
<dbReference type="Pfam" id="PF13561">
    <property type="entry name" value="adh_short_C2"/>
    <property type="match status" value="1"/>
</dbReference>
<keyword evidence="3" id="KW-0560">Oxidoreductase</keyword>
<reference evidence="4 5" key="1">
    <citation type="submission" date="2013-03" db="EMBL/GenBank/DDBJ databases">
        <title>The Genome Sequence of Exophiala aquamarina CBS 119918.</title>
        <authorList>
            <consortium name="The Broad Institute Genomics Platform"/>
            <person name="Cuomo C."/>
            <person name="de Hoog S."/>
            <person name="Gorbushina A."/>
            <person name="Walker B."/>
            <person name="Young S.K."/>
            <person name="Zeng Q."/>
            <person name="Gargeya S."/>
            <person name="Fitzgerald M."/>
            <person name="Haas B."/>
            <person name="Abouelleil A."/>
            <person name="Allen A.W."/>
            <person name="Alvarado L."/>
            <person name="Arachchi H.M."/>
            <person name="Berlin A.M."/>
            <person name="Chapman S.B."/>
            <person name="Gainer-Dewar J."/>
            <person name="Goldberg J."/>
            <person name="Griggs A."/>
            <person name="Gujja S."/>
            <person name="Hansen M."/>
            <person name="Howarth C."/>
            <person name="Imamovic A."/>
            <person name="Ireland A."/>
            <person name="Larimer J."/>
            <person name="McCowan C."/>
            <person name="Murphy C."/>
            <person name="Pearson M."/>
            <person name="Poon T.W."/>
            <person name="Priest M."/>
            <person name="Roberts A."/>
            <person name="Saif S."/>
            <person name="Shea T."/>
            <person name="Sisk P."/>
            <person name="Sykes S."/>
            <person name="Wortman J."/>
            <person name="Nusbaum C."/>
            <person name="Birren B."/>
        </authorList>
    </citation>
    <scope>NUCLEOTIDE SEQUENCE [LARGE SCALE GENOMIC DNA]</scope>
    <source>
        <strain evidence="4 5">CBS 119918</strain>
    </source>
</reference>
<dbReference type="VEuPathDB" id="FungiDB:A1O9_06931"/>
<dbReference type="GeneID" id="25281845"/>
<dbReference type="InterPro" id="IPR036291">
    <property type="entry name" value="NAD(P)-bd_dom_sf"/>
</dbReference>
<name>A0A072PA64_9EURO</name>
<dbReference type="AlphaFoldDB" id="A0A072PA64"/>
<keyword evidence="2" id="KW-0521">NADP</keyword>
<dbReference type="InterPro" id="IPR020904">
    <property type="entry name" value="Sc_DH/Rdtase_CS"/>
</dbReference>
<protein>
    <recommendedName>
        <fullName evidence="6">Oxidoreductase</fullName>
    </recommendedName>
</protein>
<dbReference type="PANTHER" id="PTHR24321">
    <property type="entry name" value="DEHYDROGENASES, SHORT CHAIN"/>
    <property type="match status" value="1"/>
</dbReference>
<dbReference type="Proteomes" id="UP000027920">
    <property type="component" value="Unassembled WGS sequence"/>
</dbReference>
<evidence type="ECO:0000256" key="1">
    <source>
        <dbReference type="ARBA" id="ARBA00006484"/>
    </source>
</evidence>
<evidence type="ECO:0008006" key="6">
    <source>
        <dbReference type="Google" id="ProtNLM"/>
    </source>
</evidence>
<dbReference type="PROSITE" id="PS00061">
    <property type="entry name" value="ADH_SHORT"/>
    <property type="match status" value="1"/>
</dbReference>
<dbReference type="CDD" id="cd05233">
    <property type="entry name" value="SDR_c"/>
    <property type="match status" value="1"/>
</dbReference>
<evidence type="ECO:0000313" key="5">
    <source>
        <dbReference type="Proteomes" id="UP000027920"/>
    </source>
</evidence>
<dbReference type="STRING" id="1182545.A0A072PA64"/>
<evidence type="ECO:0000256" key="2">
    <source>
        <dbReference type="ARBA" id="ARBA00022857"/>
    </source>
</evidence>
<sequence>MASLAGKVITLTGAGSGIGAATAKILASRGAFLALADVNKTALNQVADIIRAQVSTSISTTVVDIRDRAQVKDWIKKTTEKWGPLDGAANVAGVAGKVQNVSHIWEISTEDYDFIHDVNAKGLFHCLAEQLVPGVMKDGSSIASVTSLCGLRGLPRSSVYCSSKHAATGLIKAAAMEAGARQIRVNGIAPGIIQTPMLAQSLETDDSKAQDIFTPIARYGKPEEVGYTLSFLLSDESKFTSGAIYTVDGGWSA</sequence>
<dbReference type="RefSeq" id="XP_013259331.1">
    <property type="nucleotide sequence ID" value="XM_013403877.1"/>
</dbReference>